<feature type="region of interest" description="Disordered" evidence="1">
    <location>
        <begin position="709"/>
        <end position="729"/>
    </location>
</feature>
<feature type="chain" id="PRO_5045793703" evidence="3">
    <location>
        <begin position="33"/>
        <end position="760"/>
    </location>
</feature>
<evidence type="ECO:0000256" key="2">
    <source>
        <dbReference type="SAM" id="Phobius"/>
    </source>
</evidence>
<protein>
    <submittedName>
        <fullName evidence="5">M20/M25/M40 family metallo-hydrolase</fullName>
    </submittedName>
</protein>
<dbReference type="PANTHER" id="PTHR12147:SF26">
    <property type="entry name" value="PEPTIDASE M28 DOMAIN-CONTAINING PROTEIN"/>
    <property type="match status" value="1"/>
</dbReference>
<reference evidence="5 6" key="1">
    <citation type="submission" date="2020-10" db="EMBL/GenBank/DDBJ databases">
        <title>ChiBAC.</title>
        <authorList>
            <person name="Zenner C."/>
            <person name="Hitch T.C.A."/>
            <person name="Clavel T."/>
        </authorList>
    </citation>
    <scope>NUCLEOTIDE SEQUENCE [LARGE SCALE GENOMIC DNA]</scope>
    <source>
        <strain evidence="5 6">DSM 108706</strain>
    </source>
</reference>
<gene>
    <name evidence="5" type="ORF">INF20_06175</name>
</gene>
<evidence type="ECO:0000259" key="4">
    <source>
        <dbReference type="Pfam" id="PF04389"/>
    </source>
</evidence>
<keyword evidence="2" id="KW-0472">Membrane</keyword>
<evidence type="ECO:0000313" key="5">
    <source>
        <dbReference type="EMBL" id="MBE5035860.1"/>
    </source>
</evidence>
<organism evidence="5 6">
    <name type="scientific">Gallibacter intestinalis</name>
    <dbReference type="NCBI Taxonomy" id="2779356"/>
    <lineage>
        <taxon>Bacteria</taxon>
        <taxon>Bacillati</taxon>
        <taxon>Bacillota</taxon>
        <taxon>Clostridia</taxon>
        <taxon>Eubacteriales</taxon>
        <taxon>Eubacteriaceae</taxon>
        <taxon>Gallibacter</taxon>
    </lineage>
</organism>
<proteinExistence type="predicted"/>
<accession>A0ABR9QZ44</accession>
<dbReference type="InterPro" id="IPR007484">
    <property type="entry name" value="Peptidase_M28"/>
</dbReference>
<evidence type="ECO:0000256" key="3">
    <source>
        <dbReference type="SAM" id="SignalP"/>
    </source>
</evidence>
<dbReference type="InterPro" id="IPR045175">
    <property type="entry name" value="M28_fam"/>
</dbReference>
<keyword evidence="2" id="KW-1133">Transmembrane helix</keyword>
<dbReference type="PANTHER" id="PTHR12147">
    <property type="entry name" value="METALLOPEPTIDASE M28 FAMILY MEMBER"/>
    <property type="match status" value="1"/>
</dbReference>
<comment type="caution">
    <text evidence="5">The sequence shown here is derived from an EMBL/GenBank/DDBJ whole genome shotgun (WGS) entry which is preliminary data.</text>
</comment>
<feature type="compositionally biased region" description="Low complexity" evidence="1">
    <location>
        <begin position="709"/>
        <end position="727"/>
    </location>
</feature>
<sequence>MIFTEKIKKPVAMTMAAAVCTLLMASSASAMADTGAANVYKAADAASLKQHVTALSEDIGVRLMGTPNEYAAAEYIEGQLDSYGYDGQISEYTINASAVAAIDIGEKQHYANYYYAGEMNQIINPNISNCTLSEPTQEDLDVISTWNISAGDLVVVNSSLFSDLEALSKVQAETDGTETALKSSDFINQAVDKAEEANASAIVIYNDTGLRSQSVKVSGNTIPVIGANTVIGEELISNAGNISISKVERPISWNVEAVKEASTEEPESIIYVTSHLDSVMGAPGATDNASAVAAVLELAKQYKDVDTGGVEIHFVAFGGEEAGLLGSAAFVSQIPEEDKAIAINFNMDMLSSTGTFYGEELNAVSLDIAGGKSATFNIAAALIITGSEDMQFIEGTENLRWFKYGSSDHQSFQDSGIDAASMIRVTDKSDDIEDINHTYKDNMVDNYSLDRHVECTNMVSKGIAKAIDSKFTKVLEYYEDAENGKVVAADTEQLSYLYDEIVYVFEKADGTITQTTGYAANDYAVIAPADATLVSAQGVGTGTANIAGTFDKPKTEQYSTSMVVKEVAAPESSDTNFVDTGTNVTVEFTNPLPEGSQITVEFKDVNNDAYEGIDNLLAVVDISALKDGNIIPISDNLMEIQIPLSEEMKGYKYYQVAYLENGQIVEKINATVKGDILVFVTDHLSEYAILGSNTPFVDDETDQTTLAKATNANSSSTDNQTDTSTNTPITGDSTDVMALMLLMTVAGVTMVAAGVKKKSN</sequence>
<dbReference type="RefSeq" id="WP_226385508.1">
    <property type="nucleotide sequence ID" value="NZ_JADCKA010000010.1"/>
</dbReference>
<feature type="transmembrane region" description="Helical" evidence="2">
    <location>
        <begin position="736"/>
        <end position="755"/>
    </location>
</feature>
<keyword evidence="6" id="KW-1185">Reference proteome</keyword>
<dbReference type="EMBL" id="JADCKA010000010">
    <property type="protein sequence ID" value="MBE5035860.1"/>
    <property type="molecule type" value="Genomic_DNA"/>
</dbReference>
<dbReference type="Gene3D" id="3.40.630.10">
    <property type="entry name" value="Zn peptidases"/>
    <property type="match status" value="1"/>
</dbReference>
<feature type="signal peptide" evidence="3">
    <location>
        <begin position="1"/>
        <end position="32"/>
    </location>
</feature>
<dbReference type="Pfam" id="PF04389">
    <property type="entry name" value="Peptidase_M28"/>
    <property type="match status" value="1"/>
</dbReference>
<dbReference type="Proteomes" id="UP001516588">
    <property type="component" value="Unassembled WGS sequence"/>
</dbReference>
<keyword evidence="2" id="KW-0812">Transmembrane</keyword>
<keyword evidence="3" id="KW-0732">Signal</keyword>
<dbReference type="SUPFAM" id="SSF53187">
    <property type="entry name" value="Zn-dependent exopeptidases"/>
    <property type="match status" value="1"/>
</dbReference>
<name>A0ABR9QZ44_9FIRM</name>
<evidence type="ECO:0000256" key="1">
    <source>
        <dbReference type="SAM" id="MobiDB-lite"/>
    </source>
</evidence>
<dbReference type="Gene3D" id="3.50.30.30">
    <property type="match status" value="1"/>
</dbReference>
<evidence type="ECO:0000313" key="6">
    <source>
        <dbReference type="Proteomes" id="UP001516588"/>
    </source>
</evidence>
<feature type="domain" description="Peptidase M28" evidence="4">
    <location>
        <begin position="262"/>
        <end position="444"/>
    </location>
</feature>